<proteinExistence type="predicted"/>
<organism evidence="2 3">
    <name type="scientific">Toxocara canis</name>
    <name type="common">Canine roundworm</name>
    <dbReference type="NCBI Taxonomy" id="6265"/>
    <lineage>
        <taxon>Eukaryota</taxon>
        <taxon>Metazoa</taxon>
        <taxon>Ecdysozoa</taxon>
        <taxon>Nematoda</taxon>
        <taxon>Chromadorea</taxon>
        <taxon>Rhabditida</taxon>
        <taxon>Spirurina</taxon>
        <taxon>Ascaridomorpha</taxon>
        <taxon>Ascaridoidea</taxon>
        <taxon>Toxocaridae</taxon>
        <taxon>Toxocara</taxon>
    </lineage>
</organism>
<name>A0A183U775_TOXCA</name>
<reference evidence="3" key="1">
    <citation type="submission" date="2016-06" db="UniProtKB">
        <authorList>
            <consortium name="WormBaseParasite"/>
        </authorList>
    </citation>
    <scope>IDENTIFICATION</scope>
</reference>
<protein>
    <submittedName>
        <fullName evidence="3">Conserved plasma membrane protein</fullName>
    </submittedName>
</protein>
<keyword evidence="2" id="KW-1185">Reference proteome</keyword>
<keyword evidence="1" id="KW-0812">Transmembrane</keyword>
<evidence type="ECO:0000256" key="1">
    <source>
        <dbReference type="SAM" id="Phobius"/>
    </source>
</evidence>
<feature type="transmembrane region" description="Helical" evidence="1">
    <location>
        <begin position="33"/>
        <end position="60"/>
    </location>
</feature>
<evidence type="ECO:0000313" key="2">
    <source>
        <dbReference type="Proteomes" id="UP000050794"/>
    </source>
</evidence>
<dbReference type="Proteomes" id="UP000050794">
    <property type="component" value="Unassembled WGS sequence"/>
</dbReference>
<keyword evidence="1" id="KW-0472">Membrane</keyword>
<keyword evidence="1" id="KW-1133">Transmembrane helix</keyword>
<dbReference type="WBParaSite" id="TCNE_0000434501-mRNA-1">
    <property type="protein sequence ID" value="TCNE_0000434501-mRNA-1"/>
    <property type="gene ID" value="TCNE_0000434501"/>
</dbReference>
<sequence length="125" mass="14703">LNEKWSMDNRMPAVTVDSSSRRSALVEAYHEKLFFWLIIPVAGLLLFFLIVVIFSCCYLYRRRKCPRDEEVPYAEDAIVVRPLTPTPESFRRNSAQAQYRLLIQSKYEQHYGFGVPFAHFTHNDI</sequence>
<evidence type="ECO:0000313" key="3">
    <source>
        <dbReference type="WBParaSite" id="TCNE_0000434501-mRNA-1"/>
    </source>
</evidence>
<accession>A0A183U775</accession>
<dbReference type="AlphaFoldDB" id="A0A183U775"/>